<keyword evidence="1" id="KW-1133">Transmembrane helix</keyword>
<comment type="caution">
    <text evidence="2">The sequence shown here is derived from an EMBL/GenBank/DDBJ whole genome shotgun (WGS) entry which is preliminary data.</text>
</comment>
<evidence type="ECO:0000256" key="1">
    <source>
        <dbReference type="SAM" id="Phobius"/>
    </source>
</evidence>
<feature type="transmembrane region" description="Helical" evidence="1">
    <location>
        <begin position="64"/>
        <end position="85"/>
    </location>
</feature>
<feature type="transmembrane region" description="Helical" evidence="1">
    <location>
        <begin position="6"/>
        <end position="26"/>
    </location>
</feature>
<dbReference type="Proteomes" id="UP000435304">
    <property type="component" value="Unassembled WGS sequence"/>
</dbReference>
<sequence>MLGLVISWVLGIYSIILLARLVLSWVPMFSPQWSPKGPVLVVAEAVYTLTDPPLRFLRRFIPPLRIGQVALDLSFIVLWLCVLLLTRLNAALLLS</sequence>
<name>A0A6A9UX25_9ACTN</name>
<dbReference type="AlphaFoldDB" id="A0A6A9UX25"/>
<dbReference type="InterPro" id="IPR003425">
    <property type="entry name" value="CCB3/YggT"/>
</dbReference>
<reference evidence="2 3" key="1">
    <citation type="submission" date="2019-12" db="EMBL/GenBank/DDBJ databases">
        <title>Auraticoccus cholistani sp. nov., an actinomycete isolated from soil of Cholistan desert.</title>
        <authorList>
            <person name="Cheema M.T."/>
        </authorList>
    </citation>
    <scope>NUCLEOTIDE SEQUENCE [LARGE SCALE GENOMIC DNA]</scope>
    <source>
        <strain evidence="2 3">F435</strain>
    </source>
</reference>
<keyword evidence="3" id="KW-1185">Reference proteome</keyword>
<dbReference type="EMBL" id="WPCU01000010">
    <property type="protein sequence ID" value="MVA77288.1"/>
    <property type="molecule type" value="Genomic_DNA"/>
</dbReference>
<protein>
    <submittedName>
        <fullName evidence="2">YggT family protein</fullName>
    </submittedName>
</protein>
<evidence type="ECO:0000313" key="3">
    <source>
        <dbReference type="Proteomes" id="UP000435304"/>
    </source>
</evidence>
<organism evidence="2 3">
    <name type="scientific">Auraticoccus cholistanensis</name>
    <dbReference type="NCBI Taxonomy" id="2656650"/>
    <lineage>
        <taxon>Bacteria</taxon>
        <taxon>Bacillati</taxon>
        <taxon>Actinomycetota</taxon>
        <taxon>Actinomycetes</taxon>
        <taxon>Propionibacteriales</taxon>
        <taxon>Propionibacteriaceae</taxon>
        <taxon>Auraticoccus</taxon>
    </lineage>
</organism>
<proteinExistence type="predicted"/>
<accession>A0A6A9UX25</accession>
<gene>
    <name evidence="2" type="ORF">GC722_14835</name>
</gene>
<keyword evidence="1" id="KW-0472">Membrane</keyword>
<keyword evidence="1" id="KW-0812">Transmembrane</keyword>
<evidence type="ECO:0000313" key="2">
    <source>
        <dbReference type="EMBL" id="MVA77288.1"/>
    </source>
</evidence>
<dbReference type="GO" id="GO:0016020">
    <property type="term" value="C:membrane"/>
    <property type="evidence" value="ECO:0007669"/>
    <property type="project" value="InterPro"/>
</dbReference>
<dbReference type="Pfam" id="PF02325">
    <property type="entry name" value="CCB3_YggT"/>
    <property type="match status" value="1"/>
</dbReference>